<dbReference type="AlphaFoldDB" id="A0A415KDW5"/>
<accession>A0A415KDW5</accession>
<dbReference type="EMBL" id="WDER01000033">
    <property type="protein sequence ID" value="KAB6082032.1"/>
    <property type="molecule type" value="Genomic_DNA"/>
</dbReference>
<comment type="caution">
    <text evidence="3">The sequence shown here is derived from an EMBL/GenBank/DDBJ whole genome shotgun (WGS) entry which is preliminary data.</text>
</comment>
<evidence type="ECO:0000313" key="4">
    <source>
        <dbReference type="Proteomes" id="UP000284495"/>
    </source>
</evidence>
<dbReference type="RefSeq" id="WP_049702409.1">
    <property type="nucleotide sequence ID" value="NZ_JAASHA010000020.1"/>
</dbReference>
<dbReference type="InterPro" id="IPR014710">
    <property type="entry name" value="RmlC-like_jellyroll"/>
</dbReference>
<dbReference type="InterPro" id="IPR018490">
    <property type="entry name" value="cNMP-bd_dom_sf"/>
</dbReference>
<organism evidence="3 4">
    <name type="scientific">Bacteroides xylanisolvens</name>
    <dbReference type="NCBI Taxonomy" id="371601"/>
    <lineage>
        <taxon>Bacteria</taxon>
        <taxon>Pseudomonadati</taxon>
        <taxon>Bacteroidota</taxon>
        <taxon>Bacteroidia</taxon>
        <taxon>Bacteroidales</taxon>
        <taxon>Bacteroidaceae</taxon>
        <taxon>Bacteroides</taxon>
    </lineage>
</organism>
<proteinExistence type="predicted"/>
<dbReference type="SUPFAM" id="SSF51206">
    <property type="entry name" value="cAMP-binding domain-like"/>
    <property type="match status" value="1"/>
</dbReference>
<sequence length="194" mass="22865">MKNFNQKYAEHPELSVFKEFFLSHGKYKEIKKKEYLVEQSSVAKYVAYVVEGFFRYTRIDNRGNEHIVGYVFKGEYVGDYASLIKKDITSLVTVQAVTDCKIYYVPLEEVRKFFNTNEDAQIAGRVLAEELFMVAYTRLLDFYCKNTEELYMDLTERCPDFQDYITLKEMASFLQVTPETISHIRNSINKKHIC</sequence>
<reference evidence="3 4" key="1">
    <citation type="submission" date="2018-08" db="EMBL/GenBank/DDBJ databases">
        <title>A genome reference for cultivated species of the human gut microbiota.</title>
        <authorList>
            <person name="Zou Y."/>
            <person name="Xue W."/>
            <person name="Luo G."/>
        </authorList>
    </citation>
    <scope>NUCLEOTIDE SEQUENCE [LARGE SCALE GENOMIC DNA]</scope>
    <source>
        <strain evidence="3 4">AF38-2</strain>
    </source>
</reference>
<evidence type="ECO:0000313" key="5">
    <source>
        <dbReference type="Proteomes" id="UP000474077"/>
    </source>
</evidence>
<gene>
    <name evidence="3" type="ORF">DW027_18910</name>
    <name evidence="2" type="ORF">GA560_13205</name>
</gene>
<evidence type="ECO:0000313" key="2">
    <source>
        <dbReference type="EMBL" id="KAB6082032.1"/>
    </source>
</evidence>
<dbReference type="Proteomes" id="UP000474077">
    <property type="component" value="Unassembled WGS sequence"/>
</dbReference>
<dbReference type="PROSITE" id="PS50042">
    <property type="entry name" value="CNMP_BINDING_3"/>
    <property type="match status" value="1"/>
</dbReference>
<dbReference type="Gene3D" id="2.60.120.10">
    <property type="entry name" value="Jelly Rolls"/>
    <property type="match status" value="1"/>
</dbReference>
<dbReference type="Proteomes" id="UP000284495">
    <property type="component" value="Unassembled WGS sequence"/>
</dbReference>
<feature type="domain" description="Cyclic nucleotide-binding" evidence="1">
    <location>
        <begin position="27"/>
        <end position="114"/>
    </location>
</feature>
<protein>
    <submittedName>
        <fullName evidence="3">Crp/Fnr family transcriptional regulator</fullName>
    </submittedName>
</protein>
<name>A0A415KDW5_9BACE</name>
<dbReference type="SMART" id="SM00100">
    <property type="entry name" value="cNMP"/>
    <property type="match status" value="1"/>
</dbReference>
<evidence type="ECO:0000259" key="1">
    <source>
        <dbReference type="PROSITE" id="PS50042"/>
    </source>
</evidence>
<reference evidence="2 5" key="2">
    <citation type="journal article" date="2019" name="Nat. Med.">
        <title>A library of human gut bacterial isolates paired with longitudinal multiomics data enables mechanistic microbiome research.</title>
        <authorList>
            <person name="Poyet M."/>
            <person name="Groussin M."/>
            <person name="Gibbons S.M."/>
            <person name="Avila-Pacheco J."/>
            <person name="Jiang X."/>
            <person name="Kearney S.M."/>
            <person name="Perrotta A.R."/>
            <person name="Berdy B."/>
            <person name="Zhao S."/>
            <person name="Lieberman T.D."/>
            <person name="Swanson P.K."/>
            <person name="Smith M."/>
            <person name="Roesemann S."/>
            <person name="Alexander J.E."/>
            <person name="Rich S.A."/>
            <person name="Livny J."/>
            <person name="Vlamakis H."/>
            <person name="Clish C."/>
            <person name="Bullock K."/>
            <person name="Deik A."/>
            <person name="Scott J."/>
            <person name="Pierce K.A."/>
            <person name="Xavier R.J."/>
            <person name="Alm E.J."/>
        </authorList>
    </citation>
    <scope>NUCLEOTIDE SEQUENCE [LARGE SCALE GENOMIC DNA]</scope>
    <source>
        <strain evidence="2 5">BIOML-A73</strain>
    </source>
</reference>
<dbReference type="Pfam" id="PF00027">
    <property type="entry name" value="cNMP_binding"/>
    <property type="match status" value="1"/>
</dbReference>
<dbReference type="EMBL" id="QROO01000028">
    <property type="protein sequence ID" value="RHL34492.1"/>
    <property type="molecule type" value="Genomic_DNA"/>
</dbReference>
<dbReference type="CDD" id="cd00038">
    <property type="entry name" value="CAP_ED"/>
    <property type="match status" value="1"/>
</dbReference>
<evidence type="ECO:0000313" key="3">
    <source>
        <dbReference type="EMBL" id="RHL34492.1"/>
    </source>
</evidence>
<dbReference type="InterPro" id="IPR000595">
    <property type="entry name" value="cNMP-bd_dom"/>
</dbReference>